<dbReference type="Proteomes" id="UP001243713">
    <property type="component" value="Chromosome"/>
</dbReference>
<proteinExistence type="predicted"/>
<organism evidence="1 2">
    <name type="scientific">Pseudomonas migulae</name>
    <dbReference type="NCBI Taxonomy" id="78543"/>
    <lineage>
        <taxon>Bacteria</taxon>
        <taxon>Pseudomonadati</taxon>
        <taxon>Pseudomonadota</taxon>
        <taxon>Gammaproteobacteria</taxon>
        <taxon>Pseudomonadales</taxon>
        <taxon>Pseudomonadaceae</taxon>
        <taxon>Pseudomonas</taxon>
    </lineage>
</organism>
<sequence length="286" mass="32855">MALHLLNSEDLRSACRQRLESCELWLRALIHDTLLREFGENYTDTAKIGDLSVFQSKIKERIQSYQNENPSQYPRPVDTLTFEHLGSIIGRDDNYNKFFRASLESEFIFSSKHVKHIVSILAGHRNALYHANSPTLSLHAVEQILCYGNDIIESIKTHYSKMSAQDKFPAPTFTRYSDSLGNVKYLNEIQNHFSLTTKPLFLGDTVRFEVEVDSSYPPDEYTITWRIKGEPVANGYVCELELKNNHVGQKFGLQVDLTSKKDWHRMGGNLDALLTLNYEVLPMPHI</sequence>
<reference evidence="1 2" key="1">
    <citation type="submission" date="2022-03" db="EMBL/GenBank/DDBJ databases">
        <title>Plant growth promoting endophytes with ACC deaminase activity.</title>
        <authorList>
            <person name="Charles T."/>
            <person name="Van Dyk A."/>
            <person name="Cheng J."/>
            <person name="Heil J."/>
        </authorList>
    </citation>
    <scope>NUCLEOTIDE SEQUENCE [LARGE SCALE GENOMIC DNA]</scope>
    <source>
        <strain evidence="1 2">8R6</strain>
    </source>
</reference>
<dbReference type="EMBL" id="CP093428">
    <property type="protein sequence ID" value="WGK88918.1"/>
    <property type="molecule type" value="Genomic_DNA"/>
</dbReference>
<evidence type="ECO:0000313" key="2">
    <source>
        <dbReference type="Proteomes" id="UP001243713"/>
    </source>
</evidence>
<accession>A0ABY8MPR8</accession>
<evidence type="ECO:0008006" key="3">
    <source>
        <dbReference type="Google" id="ProtNLM"/>
    </source>
</evidence>
<protein>
    <recommendedName>
        <fullName evidence="3">RiboL-PSP-HEPN domain-containing protein</fullName>
    </recommendedName>
</protein>
<name>A0ABY8MPR8_9PSED</name>
<dbReference type="RefSeq" id="WP_280161816.1">
    <property type="nucleotide sequence ID" value="NZ_CP093428.1"/>
</dbReference>
<gene>
    <name evidence="1" type="ORF">MOQ58_20580</name>
</gene>
<evidence type="ECO:0000313" key="1">
    <source>
        <dbReference type="EMBL" id="WGK88918.1"/>
    </source>
</evidence>
<keyword evidence="2" id="KW-1185">Reference proteome</keyword>